<proteinExistence type="predicted"/>
<keyword evidence="2" id="KW-1185">Reference proteome</keyword>
<gene>
    <name evidence="1" type="ORF">QF035_010378</name>
</gene>
<comment type="caution">
    <text evidence="1">The sequence shown here is derived from an EMBL/GenBank/DDBJ whole genome shotgun (WGS) entry which is preliminary data.</text>
</comment>
<name>A0ABU0TAF8_9ACTN</name>
<dbReference type="Proteomes" id="UP001230328">
    <property type="component" value="Unassembled WGS sequence"/>
</dbReference>
<reference evidence="1 2" key="1">
    <citation type="submission" date="2023-07" db="EMBL/GenBank/DDBJ databases">
        <title>Comparative genomics of wheat-associated soil bacteria to identify genetic determinants of phenazine resistance.</title>
        <authorList>
            <person name="Mouncey N."/>
        </authorList>
    </citation>
    <scope>NUCLEOTIDE SEQUENCE [LARGE SCALE GENOMIC DNA]</scope>
    <source>
        <strain evidence="1 2">V2I4</strain>
    </source>
</reference>
<accession>A0ABU0TAF8</accession>
<evidence type="ECO:0000313" key="1">
    <source>
        <dbReference type="EMBL" id="MDQ1032796.1"/>
    </source>
</evidence>
<protein>
    <submittedName>
        <fullName evidence="1">Uncharacterized protein</fullName>
    </submittedName>
</protein>
<dbReference type="EMBL" id="JAUSZI010000002">
    <property type="protein sequence ID" value="MDQ1032796.1"/>
    <property type="molecule type" value="Genomic_DNA"/>
</dbReference>
<organism evidence="1 2">
    <name type="scientific">Streptomyces umbrinus</name>
    <dbReference type="NCBI Taxonomy" id="67370"/>
    <lineage>
        <taxon>Bacteria</taxon>
        <taxon>Bacillati</taxon>
        <taxon>Actinomycetota</taxon>
        <taxon>Actinomycetes</taxon>
        <taxon>Kitasatosporales</taxon>
        <taxon>Streptomycetaceae</taxon>
        <taxon>Streptomyces</taxon>
        <taxon>Streptomyces phaeochromogenes group</taxon>
    </lineage>
</organism>
<sequence>MATRVFSEKKLEAVRSFPSIGKEELIRYLALTSADEAFLRKFLFPQTALGPRCSCAHSPGWGSSPTRYPARGGGGAARLRGVPGGLEPQQVEIADRALLNFTVDGE</sequence>
<evidence type="ECO:0000313" key="2">
    <source>
        <dbReference type="Proteomes" id="UP001230328"/>
    </source>
</evidence>